<sequence length="1339" mass="145309">MVSTNSTPPVPLPMQVPPGHMVQQILDQNGTLQHVILSLDPMAPGTNGTPGPFVPPPGASNAPTGTPTPSGGIIHYGLAPPPPHSGAPGSGAPPSIVHHISNGAGATPLVGAMPVHSVPNAVYATPTYSSNSQGRAVSSTTPSGGPRHGVFSPNPLQYGPPPSIPMMAQSHVAPPGHSPPPPHHHPPQQQQQPQPQPQPPQQPHAIEFGKLAIMLPPEYSYRINNTNNANNNSSSHGSNSGGSATSSSLPGGLLPHKLSSKAGSPSTGVDQSRHEDSEESGVGHEEEEEIQQLLVELLSNVRTPKVSDINARSVLLNWGLPIREGEGSKFDALEPIPESEYRYEVLLSDKGKDGKYRSIFNGHSLDCHLTDLRPCTEYHIRIHVLLENLRGGASDTVSFVTQSCEPDQPVPPKLIQRTKTTINLRWNAPADNGAHIQNYVLEYEEALTGQGSNYVEIYRGRAKSFNVTKLKSSTHYRFRLCAINELGQSQYSESIVFSTQGTAPSPPHPPGLHEVTKSSIHLVWSKRVSDDKFMLQMDDMKSGHGFITCYNDSNVEYICSDLRRNTKYKFRLQAINEEGESPWSDSVVYSTLPDIPGPPVRPASKGRIHPSSFKVRWDPPADNGGSSITGFLLELAQGPNAWRTVYQGLSCECVCEDLQPGTQYKVRVACTSGGGVSQYSEVCNISTEPVVPGQCASPRVHGKPKANSLHLKWGWPETDGGSPVMEFEIDMTSPDNQTRAVYRGQETECVVASLLPGRPYLFQVRAHNRAGAGPWSESLEVVSGAGSPDQPKEPKVVCRSGSLALITWEPPINNGALIQEYQLQMVLIRRTVVQYQRQTSNPSVEEEDRDDEDEESAISSDEDVDDDDDHTEDELSGSDVEADNKLKNKKSNLPAVKSSGIWNPDPEDDPDDLEDVEEEAVIFEEVVRGSEYHTIYTGAALQFEAKGLEPACVYHFRMCAVNAAGPSLWSNDTEIRTPAAPPTVVGALRLVSSTSESLSLAWPRPTCHGEPVIHYNVDTGTSVLPTPGPDTRFVLDQLKPDTSYNIRVQAVNSMGPGPFSATSRLSTRPLPPAPPKCECIHANHNSLKLRWGDSKVGANTELCQYTLEMENSRNQFQIIYNGASVSHKVNKLTENSRYRFRISASNEAGQGAFSQVYEFSTAYALPPPLKSPPRVTGITTDGCLVEWSSVKASALHQSSIPPSDIQYKVFMTKGRESKTRIVYGGTDLQFRLNGLEAKSEYAIKVAVVRIPEPELELVGAHSPPCAFTTLAAHSGLDGQASASETATAQSTRKWSLFPRQGEVWSIEQKAMGILVGFTIFAVLVSMLVQQFMAWGGKPS</sequence>
<keyword evidence="5" id="KW-1185">Reference proteome</keyword>
<dbReference type="Gene3D" id="2.60.40.10">
    <property type="entry name" value="Immunoglobulins"/>
    <property type="match status" value="10"/>
</dbReference>
<feature type="transmembrane region" description="Helical" evidence="2">
    <location>
        <begin position="1310"/>
        <end position="1328"/>
    </location>
</feature>
<feature type="region of interest" description="Disordered" evidence="1">
    <location>
        <begin position="126"/>
        <end position="203"/>
    </location>
</feature>
<feature type="domain" description="Fibronectin type-III" evidence="3">
    <location>
        <begin position="408"/>
        <end position="502"/>
    </location>
</feature>
<feature type="domain" description="Fibronectin type-III" evidence="3">
    <location>
        <begin position="694"/>
        <end position="786"/>
    </location>
</feature>
<proteinExistence type="predicted"/>
<feature type="region of interest" description="Disordered" evidence="1">
    <location>
        <begin position="40"/>
        <end position="100"/>
    </location>
</feature>
<keyword evidence="2" id="KW-0812">Transmembrane</keyword>
<dbReference type="InterPro" id="IPR036116">
    <property type="entry name" value="FN3_sf"/>
</dbReference>
<dbReference type="STRING" id="6832.A0A553NPZ5"/>
<dbReference type="FunFam" id="2.60.40.10:FF:000373">
    <property type="entry name" value="fibronectin type-III domain-containing protein 3A isoform X1"/>
    <property type="match status" value="1"/>
</dbReference>
<feature type="compositionally biased region" description="Acidic residues" evidence="1">
    <location>
        <begin position="844"/>
        <end position="876"/>
    </location>
</feature>
<dbReference type="PANTHER" id="PTHR24099">
    <property type="entry name" value="E3 UBIQUITIN-PROTEIN LIGASE TRIM36-RELATED"/>
    <property type="match status" value="1"/>
</dbReference>
<keyword evidence="2" id="KW-0472">Membrane</keyword>
<comment type="caution">
    <text evidence="4">The sequence shown here is derived from an EMBL/GenBank/DDBJ whole genome shotgun (WGS) entry which is preliminary data.</text>
</comment>
<dbReference type="InterPro" id="IPR050617">
    <property type="entry name" value="E3_ligase_FN3/SPRY"/>
</dbReference>
<feature type="compositionally biased region" description="Polar residues" evidence="1">
    <location>
        <begin position="261"/>
        <end position="270"/>
    </location>
</feature>
<evidence type="ECO:0000259" key="3">
    <source>
        <dbReference type="PROSITE" id="PS50853"/>
    </source>
</evidence>
<gene>
    <name evidence="4" type="ORF">TCAL_05507</name>
</gene>
<dbReference type="InterPro" id="IPR003961">
    <property type="entry name" value="FN3_dom"/>
</dbReference>
<name>A0A553NPZ5_TIGCA</name>
<evidence type="ECO:0000313" key="5">
    <source>
        <dbReference type="Proteomes" id="UP000318571"/>
    </source>
</evidence>
<feature type="region of interest" description="Disordered" evidence="1">
    <location>
        <begin position="224"/>
        <end position="288"/>
    </location>
</feature>
<dbReference type="PANTHER" id="PTHR24099:SF11">
    <property type="entry name" value="FIBRONECTIN TYPE III DOMAIN-CONTAINING 3BA-RELATED"/>
    <property type="match status" value="1"/>
</dbReference>
<dbReference type="PROSITE" id="PS50853">
    <property type="entry name" value="FN3"/>
    <property type="match status" value="8"/>
</dbReference>
<reference evidence="4 5" key="1">
    <citation type="journal article" date="2018" name="Nat. Ecol. Evol.">
        <title>Genomic signatures of mitonuclear coevolution across populations of Tigriopus californicus.</title>
        <authorList>
            <person name="Barreto F.S."/>
            <person name="Watson E.T."/>
            <person name="Lima T.G."/>
            <person name="Willett C.S."/>
            <person name="Edmands S."/>
            <person name="Li W."/>
            <person name="Burton R.S."/>
        </authorList>
    </citation>
    <scope>NUCLEOTIDE SEQUENCE [LARGE SCALE GENOMIC DNA]</scope>
    <source>
        <strain evidence="4 5">San Diego</strain>
    </source>
</reference>
<organism evidence="4 5">
    <name type="scientific">Tigriopus californicus</name>
    <name type="common">Marine copepod</name>
    <dbReference type="NCBI Taxonomy" id="6832"/>
    <lineage>
        <taxon>Eukaryota</taxon>
        <taxon>Metazoa</taxon>
        <taxon>Ecdysozoa</taxon>
        <taxon>Arthropoda</taxon>
        <taxon>Crustacea</taxon>
        <taxon>Multicrustacea</taxon>
        <taxon>Hexanauplia</taxon>
        <taxon>Copepoda</taxon>
        <taxon>Harpacticoida</taxon>
        <taxon>Harpacticidae</taxon>
        <taxon>Tigriopus</taxon>
    </lineage>
</organism>
<feature type="domain" description="Fibronectin type-III" evidence="3">
    <location>
        <begin position="506"/>
        <end position="594"/>
    </location>
</feature>
<dbReference type="EMBL" id="VCGU01000011">
    <property type="protein sequence ID" value="TRY67513.1"/>
    <property type="molecule type" value="Genomic_DNA"/>
</dbReference>
<dbReference type="SMART" id="SM00060">
    <property type="entry name" value="FN3"/>
    <property type="match status" value="9"/>
</dbReference>
<dbReference type="FunFam" id="2.60.40.10:FF:001846">
    <property type="entry name" value="Uncharacterized protein, isoform E"/>
    <property type="match status" value="1"/>
</dbReference>
<dbReference type="OMA" id="EWGQTEG"/>
<dbReference type="PRINTS" id="PR00014">
    <property type="entry name" value="FNTYPEIII"/>
</dbReference>
<feature type="compositionally biased region" description="Polar residues" evidence="1">
    <location>
        <begin position="126"/>
        <end position="143"/>
    </location>
</feature>
<feature type="domain" description="Fibronectin type-III" evidence="3">
    <location>
        <begin position="1169"/>
        <end position="1272"/>
    </location>
</feature>
<keyword evidence="2" id="KW-1133">Transmembrane helix</keyword>
<dbReference type="Proteomes" id="UP000318571">
    <property type="component" value="Chromosome 4"/>
</dbReference>
<feature type="domain" description="Fibronectin type-III" evidence="3">
    <location>
        <begin position="300"/>
        <end position="404"/>
    </location>
</feature>
<feature type="compositionally biased region" description="Low complexity" evidence="1">
    <location>
        <begin position="86"/>
        <end position="95"/>
    </location>
</feature>
<evidence type="ECO:0000313" key="4">
    <source>
        <dbReference type="EMBL" id="TRY67513.1"/>
    </source>
</evidence>
<feature type="compositionally biased region" description="Basic and acidic residues" evidence="1">
    <location>
        <begin position="271"/>
        <end position="284"/>
    </location>
</feature>
<evidence type="ECO:0000256" key="2">
    <source>
        <dbReference type="SAM" id="Phobius"/>
    </source>
</evidence>
<feature type="domain" description="Fibronectin type-III" evidence="3">
    <location>
        <begin position="1071"/>
        <end position="1164"/>
    </location>
</feature>
<feature type="domain" description="Fibronectin type-III" evidence="3">
    <location>
        <begin position="598"/>
        <end position="690"/>
    </location>
</feature>
<dbReference type="Pfam" id="PF00041">
    <property type="entry name" value="fn3"/>
    <property type="match status" value="6"/>
</dbReference>
<evidence type="ECO:0000256" key="1">
    <source>
        <dbReference type="SAM" id="MobiDB-lite"/>
    </source>
</evidence>
<feature type="domain" description="Fibronectin type-III" evidence="3">
    <location>
        <begin position="984"/>
        <end position="1070"/>
    </location>
</feature>
<protein>
    <recommendedName>
        <fullName evidence="3">Fibronectin type-III domain-containing protein</fullName>
    </recommendedName>
</protein>
<accession>A0A553NPZ5</accession>
<dbReference type="SUPFAM" id="SSF49265">
    <property type="entry name" value="Fibronectin type III"/>
    <property type="match status" value="5"/>
</dbReference>
<feature type="region of interest" description="Disordered" evidence="1">
    <location>
        <begin position="836"/>
        <end position="889"/>
    </location>
</feature>
<feature type="compositionally biased region" description="Low complexity" evidence="1">
    <location>
        <begin position="224"/>
        <end position="257"/>
    </location>
</feature>
<dbReference type="InterPro" id="IPR013783">
    <property type="entry name" value="Ig-like_fold"/>
</dbReference>
<dbReference type="CDD" id="cd00063">
    <property type="entry name" value="FN3"/>
    <property type="match status" value="8"/>
</dbReference>